<organism evidence="1">
    <name type="scientific">uncultured Caudovirales phage</name>
    <dbReference type="NCBI Taxonomy" id="2100421"/>
    <lineage>
        <taxon>Viruses</taxon>
        <taxon>Duplodnaviria</taxon>
        <taxon>Heunggongvirae</taxon>
        <taxon>Uroviricota</taxon>
        <taxon>Caudoviricetes</taxon>
        <taxon>Peduoviridae</taxon>
        <taxon>Maltschvirus</taxon>
        <taxon>Maltschvirus maltsch</taxon>
    </lineage>
</organism>
<name>A0A6J7WT70_9CAUD</name>
<accession>A0A6J7WT70</accession>
<reference evidence="1" key="1">
    <citation type="submission" date="2020-05" db="EMBL/GenBank/DDBJ databases">
        <authorList>
            <person name="Chiriac C."/>
            <person name="Salcher M."/>
            <person name="Ghai R."/>
            <person name="Kavagutti S V."/>
        </authorList>
    </citation>
    <scope>NUCLEOTIDE SEQUENCE</scope>
</reference>
<protein>
    <submittedName>
        <fullName evidence="1">Uncharacterized protein</fullName>
    </submittedName>
</protein>
<evidence type="ECO:0000313" key="1">
    <source>
        <dbReference type="EMBL" id="CAB5219998.1"/>
    </source>
</evidence>
<dbReference type="EMBL" id="LR798278">
    <property type="protein sequence ID" value="CAB5219998.1"/>
    <property type="molecule type" value="Genomic_DNA"/>
</dbReference>
<gene>
    <name evidence="1" type="ORF">UFOVP239_26</name>
</gene>
<sequence>MTREDIIRMAKEAGYGLSLSDMHAPALERFAALVAAHEREACAKVAEDYKEDCYDGDSEWYAANTIFNEIKSRGEE</sequence>
<proteinExistence type="predicted"/>